<protein>
    <submittedName>
        <fullName evidence="2 3">Uncharacterized protein</fullName>
    </submittedName>
</protein>
<dbReference type="EMBL" id="DS231866">
    <property type="protein sequence ID" value="EDS40499.1"/>
    <property type="molecule type" value="Genomic_DNA"/>
</dbReference>
<name>B0W9T2_CULQU</name>
<feature type="compositionally biased region" description="Basic residues" evidence="1">
    <location>
        <begin position="11"/>
        <end position="20"/>
    </location>
</feature>
<evidence type="ECO:0000313" key="4">
    <source>
        <dbReference type="Proteomes" id="UP000002320"/>
    </source>
</evidence>
<reference evidence="2" key="1">
    <citation type="submission" date="2007-03" db="EMBL/GenBank/DDBJ databases">
        <title>Annotation of Culex pipiens quinquefasciatus.</title>
        <authorList>
            <consortium name="The Broad Institute Genome Sequencing Platform"/>
            <person name="Atkinson P.W."/>
            <person name="Hemingway J."/>
            <person name="Christensen B.M."/>
            <person name="Higgs S."/>
            <person name="Kodira C."/>
            <person name="Hannick L."/>
            <person name="Megy K."/>
            <person name="O'Leary S."/>
            <person name="Pearson M."/>
            <person name="Haas B.J."/>
            <person name="Mauceli E."/>
            <person name="Wortman J.R."/>
            <person name="Lee N.H."/>
            <person name="Guigo R."/>
            <person name="Stanke M."/>
            <person name="Alvarado L."/>
            <person name="Amedeo P."/>
            <person name="Antoine C.H."/>
            <person name="Arensburger P."/>
            <person name="Bidwell S.L."/>
            <person name="Crawford M."/>
            <person name="Camaro F."/>
            <person name="Devon K."/>
            <person name="Engels R."/>
            <person name="Hammond M."/>
            <person name="Howarth C."/>
            <person name="Koehrsen M."/>
            <person name="Lawson D."/>
            <person name="Montgomery P."/>
            <person name="Nene V."/>
            <person name="Nusbaum C."/>
            <person name="Puiu D."/>
            <person name="Romero-Severson J."/>
            <person name="Severson D.W."/>
            <person name="Shumway M."/>
            <person name="Sisk P."/>
            <person name="Stolte C."/>
            <person name="Zeng Q."/>
            <person name="Eisenstadt E."/>
            <person name="Fraser-Liggett C."/>
            <person name="Strausberg R."/>
            <person name="Galagan J."/>
            <person name="Birren B."/>
            <person name="Collins F.H."/>
        </authorList>
    </citation>
    <scope>NUCLEOTIDE SEQUENCE [LARGE SCALE GENOMIC DNA]</scope>
    <source>
        <strain evidence="2">JHB</strain>
    </source>
</reference>
<gene>
    <name evidence="3" type="primary">6035239</name>
    <name evidence="2" type="ORF">CpipJ_CPIJ003829</name>
</gene>
<dbReference type="Proteomes" id="UP000002320">
    <property type="component" value="Unassembled WGS sequence"/>
</dbReference>
<feature type="region of interest" description="Disordered" evidence="1">
    <location>
        <begin position="1"/>
        <end position="20"/>
    </location>
</feature>
<keyword evidence="4" id="KW-1185">Reference proteome</keyword>
<accession>B0W9T2</accession>
<evidence type="ECO:0000313" key="2">
    <source>
        <dbReference type="EMBL" id="EDS40499.1"/>
    </source>
</evidence>
<organism>
    <name type="scientific">Culex quinquefasciatus</name>
    <name type="common">Southern house mosquito</name>
    <name type="synonym">Culex pungens</name>
    <dbReference type="NCBI Taxonomy" id="7176"/>
    <lineage>
        <taxon>Eukaryota</taxon>
        <taxon>Metazoa</taxon>
        <taxon>Ecdysozoa</taxon>
        <taxon>Arthropoda</taxon>
        <taxon>Hexapoda</taxon>
        <taxon>Insecta</taxon>
        <taxon>Pterygota</taxon>
        <taxon>Neoptera</taxon>
        <taxon>Endopterygota</taxon>
        <taxon>Diptera</taxon>
        <taxon>Nematocera</taxon>
        <taxon>Culicoidea</taxon>
        <taxon>Culicidae</taxon>
        <taxon>Culicinae</taxon>
        <taxon>Culicini</taxon>
        <taxon>Culex</taxon>
        <taxon>Culex</taxon>
    </lineage>
</organism>
<dbReference type="HOGENOM" id="CLU_1241209_0_0_1"/>
<feature type="compositionally biased region" description="Polar residues" evidence="1">
    <location>
        <begin position="1"/>
        <end position="10"/>
    </location>
</feature>
<dbReference type="InParanoid" id="B0W9T2"/>
<dbReference type="AlphaFoldDB" id="B0W9T2"/>
<dbReference type="EnsemblMetazoa" id="CPIJ003829-RA">
    <property type="protein sequence ID" value="CPIJ003829-PA"/>
    <property type="gene ID" value="CPIJ003829"/>
</dbReference>
<dbReference type="VEuPathDB" id="VectorBase:CPIJ003829"/>
<evidence type="ECO:0000256" key="1">
    <source>
        <dbReference type="SAM" id="MobiDB-lite"/>
    </source>
</evidence>
<evidence type="ECO:0000313" key="3">
    <source>
        <dbReference type="EnsemblMetazoa" id="CPIJ003829-PA"/>
    </source>
</evidence>
<reference evidence="3" key="2">
    <citation type="submission" date="2020-05" db="UniProtKB">
        <authorList>
            <consortium name="EnsemblMetazoa"/>
        </authorList>
    </citation>
    <scope>IDENTIFICATION</scope>
    <source>
        <strain evidence="3">JHB</strain>
    </source>
</reference>
<proteinExistence type="predicted"/>
<sequence>MRLAQQTFYNKHTRHKRKGGTRTRFLFSSSSSSSTSSLELFKTTAVITSRIAAAAIEELELLHTRIQSQRSNDDNRRETQRARHTLYCLQVGHRVPTPPPPPHLIMVGLTPLAIHGSVGGRSLTRRGMSCGGWSSEYVIRPLGLQGITCFLGLRVFYNLSLYQFADLRTVSKRTDLDRPLPTMLSALTKQVPRTVNHPPIKPPRAVSEEDPWTDVLCNLVDRQ</sequence>
<dbReference type="KEGG" id="cqu:CpipJ_CPIJ003829"/>